<organism evidence="1">
    <name type="scientific">viral metagenome</name>
    <dbReference type="NCBI Taxonomy" id="1070528"/>
    <lineage>
        <taxon>unclassified sequences</taxon>
        <taxon>metagenomes</taxon>
        <taxon>organismal metagenomes</taxon>
    </lineage>
</organism>
<name>A0A6M3IIB7_9ZZZZ</name>
<dbReference type="EMBL" id="MT141263">
    <property type="protein sequence ID" value="QJA57256.1"/>
    <property type="molecule type" value="Genomic_DNA"/>
</dbReference>
<dbReference type="AlphaFoldDB" id="A0A6M3IIB7"/>
<proteinExistence type="predicted"/>
<evidence type="ECO:0000313" key="1">
    <source>
        <dbReference type="EMBL" id="QJA57256.1"/>
    </source>
</evidence>
<sequence length="330" mass="37185">MDGQLFLDYMDILIKQEKSEVMPATMMDIINNKWRAFELGDIGACEFAKRTLLLRREESLTTVASQRDYDCPPDFISIARKGYDERTDVIRHTKSGETQGELIYRRPYSHFWNFDTSQEEVVPGEFDIVENPLSPVEIAGTTTSAGTVADGEATLTNINATFTDGSDLAYARYRVRNTTSGKPHRGIVLNVEGDTELKTAIFQDGVAQSWGNGDTYAIQSSNKFKLRFGYKTSTAGDTVVLDYHCLPPPVFSPIGMWGFPDPSHVMAIATYAVWLLKLRNIQEQRSGDVNVAALTSDRLYMVFQQHVDDAKADRRRRFYVPRHSPLMGVL</sequence>
<gene>
    <name evidence="1" type="ORF">MM415B01679_0006</name>
</gene>
<reference evidence="1" key="1">
    <citation type="submission" date="2020-03" db="EMBL/GenBank/DDBJ databases">
        <title>The deep terrestrial virosphere.</title>
        <authorList>
            <person name="Holmfeldt K."/>
            <person name="Nilsson E."/>
            <person name="Simone D."/>
            <person name="Lopez-Fernandez M."/>
            <person name="Wu X."/>
            <person name="de Brujin I."/>
            <person name="Lundin D."/>
            <person name="Andersson A."/>
            <person name="Bertilsson S."/>
            <person name="Dopson M."/>
        </authorList>
    </citation>
    <scope>NUCLEOTIDE SEQUENCE</scope>
    <source>
        <strain evidence="1">MM415B01679</strain>
    </source>
</reference>
<protein>
    <submittedName>
        <fullName evidence="1">Uncharacterized protein</fullName>
    </submittedName>
</protein>
<accession>A0A6M3IIB7</accession>